<dbReference type="PANTHER" id="PTHR47300">
    <property type="entry name" value="PROTEIN KASH5"/>
    <property type="match status" value="1"/>
</dbReference>
<dbReference type="GO" id="GO:0034993">
    <property type="term" value="C:meiotic nuclear membrane microtubule tethering complex"/>
    <property type="evidence" value="ECO:0007669"/>
    <property type="project" value="InterPro"/>
</dbReference>
<evidence type="ECO:0000256" key="1">
    <source>
        <dbReference type="SAM" id="Coils"/>
    </source>
</evidence>
<feature type="domain" description="KASH5-like coiled-coil" evidence="3">
    <location>
        <begin position="111"/>
        <end position="292"/>
    </location>
</feature>
<proteinExistence type="predicted"/>
<dbReference type="PANTHER" id="PTHR47300:SF1">
    <property type="entry name" value="PROTEIN KASH5"/>
    <property type="match status" value="1"/>
</dbReference>
<dbReference type="GO" id="GO:0090619">
    <property type="term" value="C:meiotic spindle pole"/>
    <property type="evidence" value="ECO:0007669"/>
    <property type="project" value="TreeGrafter"/>
</dbReference>
<feature type="compositionally biased region" description="Basic and acidic residues" evidence="2">
    <location>
        <begin position="18"/>
        <end position="27"/>
    </location>
</feature>
<organism evidence="4 5">
    <name type="scientific">Channa argus</name>
    <name type="common">Northern snakehead</name>
    <name type="synonym">Ophicephalus argus</name>
    <dbReference type="NCBI Taxonomy" id="215402"/>
    <lineage>
        <taxon>Eukaryota</taxon>
        <taxon>Metazoa</taxon>
        <taxon>Chordata</taxon>
        <taxon>Craniata</taxon>
        <taxon>Vertebrata</taxon>
        <taxon>Euteleostomi</taxon>
        <taxon>Actinopterygii</taxon>
        <taxon>Neopterygii</taxon>
        <taxon>Teleostei</taxon>
        <taxon>Neoteleostei</taxon>
        <taxon>Acanthomorphata</taxon>
        <taxon>Anabantaria</taxon>
        <taxon>Anabantiformes</taxon>
        <taxon>Channoidei</taxon>
        <taxon>Channidae</taxon>
        <taxon>Channa</taxon>
    </lineage>
</organism>
<feature type="compositionally biased region" description="Basic and acidic residues" evidence="2">
    <location>
        <begin position="410"/>
        <end position="422"/>
    </location>
</feature>
<feature type="region of interest" description="Disordered" evidence="2">
    <location>
        <begin position="410"/>
        <end position="433"/>
    </location>
</feature>
<name>A0A6G1P848_CHAAH</name>
<dbReference type="InterPro" id="IPR028170">
    <property type="entry name" value="KASH5"/>
</dbReference>
<feature type="coiled-coil region" evidence="1">
    <location>
        <begin position="138"/>
        <end position="224"/>
    </location>
</feature>
<dbReference type="GO" id="GO:0051653">
    <property type="term" value="P:spindle localization"/>
    <property type="evidence" value="ECO:0007669"/>
    <property type="project" value="TreeGrafter"/>
</dbReference>
<keyword evidence="5" id="KW-1185">Reference proteome</keyword>
<dbReference type="InterPro" id="IPR028168">
    <property type="entry name" value="KASH5_CC"/>
</dbReference>
<evidence type="ECO:0000313" key="4">
    <source>
        <dbReference type="EMBL" id="KAF3686461.1"/>
    </source>
</evidence>
<accession>A0A6G1P848</accession>
<gene>
    <name evidence="4" type="ORF">EXN66_Car002133</name>
</gene>
<dbReference type="Pfam" id="PF14662">
    <property type="entry name" value="KASH_CCD"/>
    <property type="match status" value="1"/>
</dbReference>
<dbReference type="GO" id="GO:0070840">
    <property type="term" value="F:dynein complex binding"/>
    <property type="evidence" value="ECO:0007669"/>
    <property type="project" value="TreeGrafter"/>
</dbReference>
<dbReference type="GO" id="GO:0000800">
    <property type="term" value="C:lateral element"/>
    <property type="evidence" value="ECO:0007669"/>
    <property type="project" value="TreeGrafter"/>
</dbReference>
<evidence type="ECO:0000259" key="3">
    <source>
        <dbReference type="Pfam" id="PF14662"/>
    </source>
</evidence>
<evidence type="ECO:0000256" key="2">
    <source>
        <dbReference type="SAM" id="MobiDB-lite"/>
    </source>
</evidence>
<dbReference type="EMBL" id="CM015713">
    <property type="protein sequence ID" value="KAF3686461.1"/>
    <property type="molecule type" value="Genomic_DNA"/>
</dbReference>
<reference evidence="5" key="2">
    <citation type="submission" date="2019-02" db="EMBL/GenBank/DDBJ databases">
        <title>Opniocepnalus argus Var Kimnra genome.</title>
        <authorList>
            <person name="Zhou C."/>
            <person name="Xiao S."/>
        </authorList>
    </citation>
    <scope>NUCLEOTIDE SEQUENCE [LARGE SCALE GENOMIC DNA]</scope>
</reference>
<keyword evidence="1" id="KW-0175">Coiled coil</keyword>
<dbReference type="GO" id="GO:0051225">
    <property type="term" value="P:spindle assembly"/>
    <property type="evidence" value="ECO:0007669"/>
    <property type="project" value="TreeGrafter"/>
</dbReference>
<protein>
    <submittedName>
        <fullName evidence="4">Lymphoid-restricted membrane protein</fullName>
    </submittedName>
</protein>
<dbReference type="GO" id="GO:0090220">
    <property type="term" value="P:chromosome localization to nuclear envelope involved in homologous chromosome segregation"/>
    <property type="evidence" value="ECO:0007669"/>
    <property type="project" value="TreeGrafter"/>
</dbReference>
<dbReference type="GO" id="GO:0007015">
    <property type="term" value="P:actin filament organization"/>
    <property type="evidence" value="ECO:0007669"/>
    <property type="project" value="TreeGrafter"/>
</dbReference>
<dbReference type="GO" id="GO:0034397">
    <property type="term" value="P:telomere localization"/>
    <property type="evidence" value="ECO:0007669"/>
    <property type="project" value="InterPro"/>
</dbReference>
<dbReference type="Proteomes" id="UP000503349">
    <property type="component" value="Chromosome 2"/>
</dbReference>
<feature type="region of interest" description="Disordered" evidence="2">
    <location>
        <begin position="615"/>
        <end position="672"/>
    </location>
</feature>
<dbReference type="GO" id="GO:0007129">
    <property type="term" value="P:homologous chromosome pairing at meiosis"/>
    <property type="evidence" value="ECO:0007669"/>
    <property type="project" value="TreeGrafter"/>
</dbReference>
<reference evidence="4 5" key="1">
    <citation type="submission" date="2019-02" db="EMBL/GenBank/DDBJ databases">
        <title>Opniocepnalus argus genome.</title>
        <authorList>
            <person name="Zhou C."/>
            <person name="Xiao S."/>
        </authorList>
    </citation>
    <scope>NUCLEOTIDE SEQUENCE [LARGE SCALE GENOMIC DNA]</scope>
    <source>
        <strain evidence="4">OARG1902GOOAL</strain>
        <tissue evidence="4">Muscle</tissue>
    </source>
</reference>
<feature type="compositionally biased region" description="Acidic residues" evidence="2">
    <location>
        <begin position="650"/>
        <end position="659"/>
    </location>
</feature>
<feature type="compositionally biased region" description="Polar residues" evidence="2">
    <location>
        <begin position="423"/>
        <end position="433"/>
    </location>
</feature>
<evidence type="ECO:0000313" key="5">
    <source>
        <dbReference type="Proteomes" id="UP000503349"/>
    </source>
</evidence>
<dbReference type="AlphaFoldDB" id="A0A6G1P848"/>
<dbReference type="GO" id="GO:0000781">
    <property type="term" value="C:chromosome, telomeric region"/>
    <property type="evidence" value="ECO:0007669"/>
    <property type="project" value="TreeGrafter"/>
</dbReference>
<feature type="region of interest" description="Disordered" evidence="2">
    <location>
        <begin position="1"/>
        <end position="27"/>
    </location>
</feature>
<dbReference type="GO" id="GO:0005640">
    <property type="term" value="C:nuclear outer membrane"/>
    <property type="evidence" value="ECO:0007669"/>
    <property type="project" value="TreeGrafter"/>
</dbReference>
<sequence length="695" mass="78932">MMSDSNNVCKSPACGTRDIPEDSKDTNGLSEHELLDIMYDTCEKSNSGAVLASTIMQYLQTMTGQSMEQDRLAALRQLFDPDYRDPHVSRETFQATMREWIIQCSQDSDEKDLSGTVAQLMHAHRTLSEQNSSLLRTVAQCEDANLQLTLELNELQAKLTSAQHSAVRARSLTEELEETRRAFKEAQERASHSQASCTKLSNEVECLKNHTRRLKEKNEKLTFEKSCSEDGMSKLRKVNTELKAELEETIVMLMLRDREIKKKDIFLDKMKNCHVENHNMIEDLQAELMRYNRHCISPQSFYGGDPPNHLSLQSEMQDIQQQHHRGLEDFRLPLLRKHSDDIQSIIHRIRSSEISHLLHNKHPERDPAPSETQERPFPHLLQQQAGIKQQLVNVYELDLHKCVWEENGEKVEEQRRVSDKEQNQSQSVSETQIQDAKKAAVVNWWKALGVERTNAWTKNTQSTQELSEKQETLHQTEKPITDMREQVFHLSVCPRSALERVTVQKNSSRVHQIDKETNTEREQAESAVRKVLKDQRDAAVATEITSGAASKQEQTQFQASTDGLLATLRRMEAMVSNALETAELVRESEQRVSQVRVRMESITQRVEEALGRAADTDTRLNIPEARITGKAPNQGPSPSTLDEFVAGFEPDSDVGPEDSDVGKSASPSSVAEDEAAAARYVFIFIRSDGSDFANT</sequence>